<proteinExistence type="predicted"/>
<dbReference type="AlphaFoldDB" id="A0A2A4Z8G5"/>
<dbReference type="EMBL" id="NVUS01000003">
    <property type="protein sequence ID" value="PCJ03080.1"/>
    <property type="molecule type" value="Genomic_DNA"/>
</dbReference>
<evidence type="ECO:0000313" key="1">
    <source>
        <dbReference type="EMBL" id="PCJ03080.1"/>
    </source>
</evidence>
<reference evidence="1" key="2">
    <citation type="journal article" date="2018" name="ISME J.">
        <title>A dynamic microbial community with high functional redundancy inhabits the cold, oxic subseafloor aquifer.</title>
        <authorList>
            <person name="Tully B.J."/>
            <person name="Wheat C.G."/>
            <person name="Glazer B.T."/>
            <person name="Huber J.A."/>
        </authorList>
    </citation>
    <scope>NUCLEOTIDE SEQUENCE</scope>
    <source>
        <strain evidence="1">NORP83</strain>
    </source>
</reference>
<name>A0A2A4Z8G5_9PROT</name>
<protein>
    <submittedName>
        <fullName evidence="1">Uncharacterized protein</fullName>
    </submittedName>
</protein>
<gene>
    <name evidence="1" type="ORF">COB13_03845</name>
</gene>
<comment type="caution">
    <text evidence="1">The sequence shown here is derived from an EMBL/GenBank/DDBJ whole genome shotgun (WGS) entry which is preliminary data.</text>
</comment>
<organism evidence="1">
    <name type="scientific">OCS116 cluster bacterium</name>
    <dbReference type="NCBI Taxonomy" id="2030921"/>
    <lineage>
        <taxon>Bacteria</taxon>
        <taxon>Pseudomonadati</taxon>
        <taxon>Pseudomonadota</taxon>
        <taxon>Alphaproteobacteria</taxon>
        <taxon>OCS116 cluster</taxon>
    </lineage>
</organism>
<reference key="1">
    <citation type="submission" date="2017-08" db="EMBL/GenBank/DDBJ databases">
        <title>A dynamic microbial community with high functional redundancy inhabits the cold, oxic subseafloor aquifer.</title>
        <authorList>
            <person name="Tully B.J."/>
            <person name="Wheat C.G."/>
            <person name="Glazer B.T."/>
            <person name="Huber J.A."/>
        </authorList>
    </citation>
    <scope>NUCLEOTIDE SEQUENCE [LARGE SCALE GENOMIC DNA]</scope>
</reference>
<accession>A0A2A4Z8G5</accession>
<sequence>MFLSKFKRFAKKHWLAIIGFLLSSAIALFFGFTFMARAIYFNDPKHQDEVLRDWMTPRYVILSYDVPQEIIADALGLDDDDRGKGIRLKDIAEAQNLSLEQLTVKIRNVAQTYRESQK</sequence>